<evidence type="ECO:0000259" key="2">
    <source>
        <dbReference type="Pfam" id="PF14361"/>
    </source>
</evidence>
<dbReference type="Proteomes" id="UP000567246">
    <property type="component" value="Unassembled WGS sequence"/>
</dbReference>
<evidence type="ECO:0000313" key="4">
    <source>
        <dbReference type="Proteomes" id="UP000567246"/>
    </source>
</evidence>
<proteinExistence type="predicted"/>
<keyword evidence="4" id="KW-1185">Reference proteome</keyword>
<reference evidence="3 4" key="1">
    <citation type="submission" date="2020-08" db="EMBL/GenBank/DDBJ databases">
        <title>Sequencing the genomes of 1000 actinobacteria strains.</title>
        <authorList>
            <person name="Klenk H.-P."/>
        </authorList>
    </citation>
    <scope>NUCLEOTIDE SEQUENCE [LARGE SCALE GENOMIC DNA]</scope>
    <source>
        <strain evidence="3 4">DSM 17945</strain>
    </source>
</reference>
<dbReference type="AlphaFoldDB" id="A0A7W9JII2"/>
<dbReference type="InterPro" id="IPR042070">
    <property type="entry name" value="PucR_C-HTH_sf"/>
</dbReference>
<organism evidence="3 4">
    <name type="scientific">Micrococcus endophyticus</name>
    <dbReference type="NCBI Taxonomy" id="455343"/>
    <lineage>
        <taxon>Bacteria</taxon>
        <taxon>Bacillati</taxon>
        <taxon>Actinomycetota</taxon>
        <taxon>Actinomycetes</taxon>
        <taxon>Micrococcales</taxon>
        <taxon>Micrococcaceae</taxon>
        <taxon>Micrococcus</taxon>
    </lineage>
</organism>
<name>A0A7W9JII2_9MICC</name>
<dbReference type="EMBL" id="JACHMW010000001">
    <property type="protein sequence ID" value="MBB5848530.1"/>
    <property type="molecule type" value="Genomic_DNA"/>
</dbReference>
<dbReference type="PANTHER" id="PTHR33744:SF7">
    <property type="entry name" value="PUCR FAMILY TRANSCRIPTIONAL REGULATOR"/>
    <property type="match status" value="1"/>
</dbReference>
<gene>
    <name evidence="3" type="ORF">HDA33_001094</name>
</gene>
<feature type="domain" description="RsbT co-antagonist protein RsbRD N-terminal" evidence="2">
    <location>
        <begin position="4"/>
        <end position="109"/>
    </location>
</feature>
<evidence type="ECO:0000313" key="3">
    <source>
        <dbReference type="EMBL" id="MBB5848530.1"/>
    </source>
</evidence>
<feature type="domain" description="PucR C-terminal helix-turn-helix" evidence="1">
    <location>
        <begin position="291"/>
        <end position="348"/>
    </location>
</feature>
<protein>
    <submittedName>
        <fullName evidence="3">Putative transposase</fullName>
    </submittedName>
</protein>
<dbReference type="PANTHER" id="PTHR33744">
    <property type="entry name" value="CARBOHYDRATE DIACID REGULATOR"/>
    <property type="match status" value="1"/>
</dbReference>
<comment type="caution">
    <text evidence="3">The sequence shown here is derived from an EMBL/GenBank/DDBJ whole genome shotgun (WGS) entry which is preliminary data.</text>
</comment>
<dbReference type="Gene3D" id="1.10.10.2840">
    <property type="entry name" value="PucR C-terminal helix-turn-helix domain"/>
    <property type="match status" value="1"/>
</dbReference>
<evidence type="ECO:0000259" key="1">
    <source>
        <dbReference type="Pfam" id="PF13556"/>
    </source>
</evidence>
<dbReference type="InterPro" id="IPR025736">
    <property type="entry name" value="PucR_C-HTH_dom"/>
</dbReference>
<dbReference type="RefSeq" id="WP_184171702.1">
    <property type="nucleotide sequence ID" value="NZ_BAABAG010000001.1"/>
</dbReference>
<dbReference type="Pfam" id="PF13556">
    <property type="entry name" value="HTH_30"/>
    <property type="match status" value="1"/>
</dbReference>
<sequence>MTRNVALSRRWLLEDQNDPSAPMPEAEELVAERMGQGVPVGTVLTGFRLCMSLILDRAVHDAPADGLSPAEILDVVARITALGDAFSTRVLVAHHELDVARAADDAARRSAWVRDVLTNRMDPAALLRGADAHGLPTDVRARALRARTRRPHDDGAPAAAERALHAWSRERGLRLLTAPRGHDVVGLAVPEIGPAASWPGPAATRGEACLSGHVTVLALGEPAPLEALTDSFLAAGQVLEAAEATGLTGVVDRERLGWRAAVTESPQTTDLLVARHLEPLREAGDFAAPILEALQAYLDHGLSASAAAASIPVHENTLRHRLRRYRDLTGHDPHAADTIVELRWVLAARPLWDPTTGDRPD</sequence>
<accession>A0A7W9JII2</accession>
<dbReference type="InterPro" id="IPR051448">
    <property type="entry name" value="CdaR-like_regulators"/>
</dbReference>
<dbReference type="Pfam" id="PF14361">
    <property type="entry name" value="RsbRD_N"/>
    <property type="match status" value="1"/>
</dbReference>
<dbReference type="InterPro" id="IPR025751">
    <property type="entry name" value="RsbRD_N_dom"/>
</dbReference>